<accession>A0ACC0VFW4</accession>
<reference evidence="1 2" key="1">
    <citation type="journal article" date="2022" name="bioRxiv">
        <title>The genome of the oomycete Peronosclerospora sorghi, a cosmopolitan pathogen of maize and sorghum, is inflated with dispersed pseudogenes.</title>
        <authorList>
            <person name="Fletcher K."/>
            <person name="Martin F."/>
            <person name="Isakeit T."/>
            <person name="Cavanaugh K."/>
            <person name="Magill C."/>
            <person name="Michelmore R."/>
        </authorList>
    </citation>
    <scope>NUCLEOTIDE SEQUENCE [LARGE SCALE GENOMIC DNA]</scope>
    <source>
        <strain evidence="1">P6</strain>
    </source>
</reference>
<organism evidence="1 2">
    <name type="scientific">Peronosclerospora sorghi</name>
    <dbReference type="NCBI Taxonomy" id="230839"/>
    <lineage>
        <taxon>Eukaryota</taxon>
        <taxon>Sar</taxon>
        <taxon>Stramenopiles</taxon>
        <taxon>Oomycota</taxon>
        <taxon>Peronosporomycetes</taxon>
        <taxon>Peronosporales</taxon>
        <taxon>Peronosporaceae</taxon>
        <taxon>Peronosclerospora</taxon>
    </lineage>
</organism>
<evidence type="ECO:0000313" key="2">
    <source>
        <dbReference type="Proteomes" id="UP001163321"/>
    </source>
</evidence>
<dbReference type="Proteomes" id="UP001163321">
    <property type="component" value="Chromosome 9"/>
</dbReference>
<protein>
    <submittedName>
        <fullName evidence="1">Uncharacterized protein</fullName>
    </submittedName>
</protein>
<gene>
    <name evidence="1" type="ORF">PsorP6_013720</name>
</gene>
<proteinExistence type="predicted"/>
<evidence type="ECO:0000313" key="1">
    <source>
        <dbReference type="EMBL" id="KAI9905222.1"/>
    </source>
</evidence>
<comment type="caution">
    <text evidence="1">The sequence shown here is derived from an EMBL/GenBank/DDBJ whole genome shotgun (WGS) entry which is preliminary data.</text>
</comment>
<sequence>MWSSDPFDGVEPFRNVNGMKIRYKSGTWFHGAAFEHVVVMTRGGCTFAGKVLRAQAVGDAGVIIIQTVDVWPYTMTDFTSESKDICGIFTGQTRKNHFNRHNRAEGWREGVISKSRCHLTRRLRGCYVSTCSTQNVFMSSFILAIMSNLSQRGDSVWSESFS</sequence>
<keyword evidence="2" id="KW-1185">Reference proteome</keyword>
<dbReference type="EMBL" id="CM047588">
    <property type="protein sequence ID" value="KAI9905222.1"/>
    <property type="molecule type" value="Genomic_DNA"/>
</dbReference>
<name>A0ACC0VFW4_9STRA</name>